<feature type="transmembrane region" description="Helical" evidence="6">
    <location>
        <begin position="391"/>
        <end position="414"/>
    </location>
</feature>
<keyword evidence="5 6" id="KW-0472">Membrane</keyword>
<name>A0A0U1LYS5_TALIS</name>
<organism evidence="7 8">
    <name type="scientific">Talaromyces islandicus</name>
    <name type="common">Penicillium islandicum</name>
    <dbReference type="NCBI Taxonomy" id="28573"/>
    <lineage>
        <taxon>Eukaryota</taxon>
        <taxon>Fungi</taxon>
        <taxon>Dikarya</taxon>
        <taxon>Ascomycota</taxon>
        <taxon>Pezizomycotina</taxon>
        <taxon>Eurotiomycetes</taxon>
        <taxon>Eurotiomycetidae</taxon>
        <taxon>Eurotiales</taxon>
        <taxon>Trichocomaceae</taxon>
        <taxon>Talaromyces</taxon>
        <taxon>Talaromyces sect. Islandici</taxon>
    </lineage>
</organism>
<feature type="transmembrane region" description="Helical" evidence="6">
    <location>
        <begin position="458"/>
        <end position="480"/>
    </location>
</feature>
<dbReference type="AlphaFoldDB" id="A0A0U1LYS5"/>
<evidence type="ECO:0000256" key="2">
    <source>
        <dbReference type="ARBA" id="ARBA00022448"/>
    </source>
</evidence>
<keyword evidence="3 6" id="KW-0812">Transmembrane</keyword>
<sequence length="516" mass="56815">MDCDKKNTIQQVPTAGAETHKDGETVEIGETKTVSLDGHGDIGYELYQEALQVDPTERERIAKTVKLKIDYILLPLMCIAYLLGFLDKAALNYANAYGLQADLGLHGNQYSWVAAISNFGYLIFAYPSTLMLQKWPIGKFVSCMLMVWGVLLLLTPTTKNIGGILAIRFFLGAAEACIAPAWMLLTGMFWTRQEQPFRMAWWLGCNGLAQLAGAGIAWGLGHTTGPVESWKLIFVTIGAISFGYGLICLAVLPSTPKDFYFFNHQETVVAVWRIADNKTGVKHGEILWYQIKEALRDPKVVCIAGAALCLGIVNGAIQNFMTTLLKSFGYDDIKSVEYQMPSGAFQFIPTVAFGLLNSYIPNFLVVSISIGFLVPLAGMIGIATIPLSHQLALTACAWLQPFVGVAIILSWTLVSSNIAGHTKRMFVNGLEFVLYAAGNILGPFLFLPSEKPRYLTAISALAGVEGAGILFTVLLGLWMWRDNRLRDQSEDQPTEGQIVGFSDFTDIENRAFRYRL</sequence>
<feature type="transmembrane region" description="Helical" evidence="6">
    <location>
        <begin position="199"/>
        <end position="220"/>
    </location>
</feature>
<feature type="transmembrane region" description="Helical" evidence="6">
    <location>
        <begin position="426"/>
        <end position="446"/>
    </location>
</feature>
<dbReference type="PANTHER" id="PTHR43791:SF97">
    <property type="entry name" value="ALLANTOATE TRANSPORTER, PUTATIVE (AFU_ORTHOLOGUE AFUA_1G14700)-RELATED"/>
    <property type="match status" value="1"/>
</dbReference>
<evidence type="ECO:0000256" key="5">
    <source>
        <dbReference type="ARBA" id="ARBA00023136"/>
    </source>
</evidence>
<evidence type="ECO:0000313" key="7">
    <source>
        <dbReference type="EMBL" id="CRG88493.1"/>
    </source>
</evidence>
<dbReference type="OMA" id="GPHNAKM"/>
<feature type="transmembrane region" description="Helical" evidence="6">
    <location>
        <begin position="232"/>
        <end position="252"/>
    </location>
</feature>
<feature type="transmembrane region" description="Helical" evidence="6">
    <location>
        <begin position="338"/>
        <end position="356"/>
    </location>
</feature>
<dbReference type="Gene3D" id="1.20.1250.20">
    <property type="entry name" value="MFS general substrate transporter like domains"/>
    <property type="match status" value="1"/>
</dbReference>
<evidence type="ECO:0000256" key="6">
    <source>
        <dbReference type="SAM" id="Phobius"/>
    </source>
</evidence>
<feature type="transmembrane region" description="Helical" evidence="6">
    <location>
        <begin position="110"/>
        <end position="130"/>
    </location>
</feature>
<dbReference type="InterPro" id="IPR011701">
    <property type="entry name" value="MFS"/>
</dbReference>
<proteinExistence type="predicted"/>
<evidence type="ECO:0000256" key="3">
    <source>
        <dbReference type="ARBA" id="ARBA00022692"/>
    </source>
</evidence>
<dbReference type="Pfam" id="PF07690">
    <property type="entry name" value="MFS_1"/>
    <property type="match status" value="1"/>
</dbReference>
<keyword evidence="8" id="KW-1185">Reference proteome</keyword>
<evidence type="ECO:0000256" key="1">
    <source>
        <dbReference type="ARBA" id="ARBA00004141"/>
    </source>
</evidence>
<feature type="transmembrane region" description="Helical" evidence="6">
    <location>
        <begin position="137"/>
        <end position="155"/>
    </location>
</feature>
<feature type="transmembrane region" description="Helical" evidence="6">
    <location>
        <begin position="161"/>
        <end position="187"/>
    </location>
</feature>
<evidence type="ECO:0000313" key="8">
    <source>
        <dbReference type="Proteomes" id="UP000054383"/>
    </source>
</evidence>
<protein>
    <submittedName>
        <fullName evidence="7">Putative transporter C417,10</fullName>
    </submittedName>
</protein>
<gene>
    <name evidence="7" type="ORF">PISL3812_05524</name>
</gene>
<reference evidence="7 8" key="1">
    <citation type="submission" date="2015-04" db="EMBL/GenBank/DDBJ databases">
        <authorList>
            <person name="Syromyatnikov M.Y."/>
            <person name="Popov V.N."/>
        </authorList>
    </citation>
    <scope>NUCLEOTIDE SEQUENCE [LARGE SCALE GENOMIC DNA]</scope>
    <source>
        <strain evidence="7">WF-38-12</strain>
    </source>
</reference>
<keyword evidence="4 6" id="KW-1133">Transmembrane helix</keyword>
<dbReference type="EMBL" id="CVMT01000004">
    <property type="protein sequence ID" value="CRG88493.1"/>
    <property type="molecule type" value="Genomic_DNA"/>
</dbReference>
<dbReference type="GO" id="GO:0022857">
    <property type="term" value="F:transmembrane transporter activity"/>
    <property type="evidence" value="ECO:0007669"/>
    <property type="project" value="InterPro"/>
</dbReference>
<feature type="transmembrane region" description="Helical" evidence="6">
    <location>
        <begin position="71"/>
        <end position="90"/>
    </location>
</feature>
<comment type="subcellular location">
    <subcellularLocation>
        <location evidence="1">Membrane</location>
        <topology evidence="1">Multi-pass membrane protein</topology>
    </subcellularLocation>
</comment>
<dbReference type="InterPro" id="IPR036259">
    <property type="entry name" value="MFS_trans_sf"/>
</dbReference>
<keyword evidence="2" id="KW-0813">Transport</keyword>
<dbReference type="SUPFAM" id="SSF103473">
    <property type="entry name" value="MFS general substrate transporter"/>
    <property type="match status" value="1"/>
</dbReference>
<dbReference type="PANTHER" id="PTHR43791">
    <property type="entry name" value="PERMEASE-RELATED"/>
    <property type="match status" value="1"/>
</dbReference>
<dbReference type="Proteomes" id="UP000054383">
    <property type="component" value="Unassembled WGS sequence"/>
</dbReference>
<evidence type="ECO:0000256" key="4">
    <source>
        <dbReference type="ARBA" id="ARBA00022989"/>
    </source>
</evidence>
<dbReference type="OrthoDB" id="6730379at2759"/>
<feature type="transmembrane region" description="Helical" evidence="6">
    <location>
        <begin position="363"/>
        <end position="385"/>
    </location>
</feature>
<accession>A0A0U1LYS5</accession>
<feature type="transmembrane region" description="Helical" evidence="6">
    <location>
        <begin position="300"/>
        <end position="318"/>
    </location>
</feature>
<dbReference type="GO" id="GO:0016020">
    <property type="term" value="C:membrane"/>
    <property type="evidence" value="ECO:0007669"/>
    <property type="project" value="UniProtKB-SubCell"/>
</dbReference>